<evidence type="ECO:0000313" key="4">
    <source>
        <dbReference type="EMBL" id="KAB5280229.1"/>
    </source>
</evidence>
<dbReference type="PANTHER" id="PTHR12000:SF42">
    <property type="entry name" value="LEGUMAIN"/>
    <property type="match status" value="1"/>
</dbReference>
<dbReference type="Pfam" id="PF13458">
    <property type="entry name" value="Peripla_BP_6"/>
    <property type="match status" value="1"/>
</dbReference>
<dbReference type="Pfam" id="PF01650">
    <property type="entry name" value="Peptidase_C13"/>
    <property type="match status" value="1"/>
</dbReference>
<dbReference type="Proteomes" id="UP000440773">
    <property type="component" value="Unassembled WGS sequence"/>
</dbReference>
<evidence type="ECO:0000256" key="2">
    <source>
        <dbReference type="ARBA" id="ARBA00022729"/>
    </source>
</evidence>
<dbReference type="GO" id="GO:0004197">
    <property type="term" value="F:cysteine-type endopeptidase activity"/>
    <property type="evidence" value="ECO:0007669"/>
    <property type="project" value="TreeGrafter"/>
</dbReference>
<feature type="domain" description="Leucine-binding protein" evidence="3">
    <location>
        <begin position="72"/>
        <end position="320"/>
    </location>
</feature>
<reference evidence="4 5" key="1">
    <citation type="journal article" date="2019" name="Nat. Med.">
        <title>A library of human gut bacterial isolates paired with longitudinal multiomics data enables mechanistic microbiome research.</title>
        <authorList>
            <person name="Poyet M."/>
            <person name="Groussin M."/>
            <person name="Gibbons S.M."/>
            <person name="Avila-Pacheco J."/>
            <person name="Jiang X."/>
            <person name="Kearney S.M."/>
            <person name="Perrotta A.R."/>
            <person name="Berdy B."/>
            <person name="Zhao S."/>
            <person name="Lieberman T.D."/>
            <person name="Swanson P.K."/>
            <person name="Smith M."/>
            <person name="Roesemann S."/>
            <person name="Alexander J.E."/>
            <person name="Rich S.A."/>
            <person name="Livny J."/>
            <person name="Vlamakis H."/>
            <person name="Clish C."/>
            <person name="Bullock K."/>
            <person name="Deik A."/>
            <person name="Scott J."/>
            <person name="Pierce K.A."/>
            <person name="Xavier R.J."/>
            <person name="Alm E.J."/>
        </authorList>
    </citation>
    <scope>NUCLEOTIDE SEQUENCE [LARGE SCALE GENOMIC DNA]</scope>
    <source>
        <strain evidence="4 5">BIOML-A17</strain>
    </source>
</reference>
<comment type="similarity">
    <text evidence="1">Belongs to the leucine-binding protein family.</text>
</comment>
<dbReference type="InterPro" id="IPR001096">
    <property type="entry name" value="Peptidase_C13"/>
</dbReference>
<dbReference type="RefSeq" id="WP_117986028.1">
    <property type="nucleotide sequence ID" value="NZ_QRWN01000044.1"/>
</dbReference>
<dbReference type="Gene3D" id="3.40.50.2300">
    <property type="match status" value="2"/>
</dbReference>
<dbReference type="InterPro" id="IPR028081">
    <property type="entry name" value="Leu-bd"/>
</dbReference>
<evidence type="ECO:0000313" key="5">
    <source>
        <dbReference type="Proteomes" id="UP000440773"/>
    </source>
</evidence>
<proteinExistence type="inferred from homology"/>
<accession>A0A7J5L0J1</accession>
<dbReference type="GO" id="GO:0006624">
    <property type="term" value="P:vacuolar protein processing"/>
    <property type="evidence" value="ECO:0007669"/>
    <property type="project" value="TreeGrafter"/>
</dbReference>
<dbReference type="AlphaFoldDB" id="A0A7J5L0J1"/>
<evidence type="ECO:0000256" key="1">
    <source>
        <dbReference type="ARBA" id="ARBA00010062"/>
    </source>
</evidence>
<dbReference type="InterPro" id="IPR028082">
    <property type="entry name" value="Peripla_BP_I"/>
</dbReference>
<evidence type="ECO:0000259" key="3">
    <source>
        <dbReference type="Pfam" id="PF13458"/>
    </source>
</evidence>
<gene>
    <name evidence="4" type="ORF">F9962_13345</name>
</gene>
<keyword evidence="2" id="KW-0732">Signal</keyword>
<dbReference type="PRINTS" id="PR00776">
    <property type="entry name" value="HEMOGLOBNASE"/>
</dbReference>
<name>A0A7J5L0J1_BACSE</name>
<dbReference type="SUPFAM" id="SSF53822">
    <property type="entry name" value="Periplasmic binding protein-like I"/>
    <property type="match status" value="1"/>
</dbReference>
<comment type="caution">
    <text evidence="4">The sequence shown here is derived from an EMBL/GenBank/DDBJ whole genome shotgun (WGS) entry which is preliminary data.</text>
</comment>
<dbReference type="GO" id="GO:0051603">
    <property type="term" value="P:proteolysis involved in protein catabolic process"/>
    <property type="evidence" value="ECO:0007669"/>
    <property type="project" value="TreeGrafter"/>
</dbReference>
<dbReference type="CDD" id="cd06268">
    <property type="entry name" value="PBP1_ABC_transporter_LIVBP-like"/>
    <property type="match status" value="1"/>
</dbReference>
<dbReference type="PANTHER" id="PTHR12000">
    <property type="entry name" value="HEMOGLOBINASE FAMILY MEMBER"/>
    <property type="match status" value="1"/>
</dbReference>
<organism evidence="4 5">
    <name type="scientific">Bacteroides stercoris</name>
    <dbReference type="NCBI Taxonomy" id="46506"/>
    <lineage>
        <taxon>Bacteria</taxon>
        <taxon>Pseudomonadati</taxon>
        <taxon>Bacteroidota</taxon>
        <taxon>Bacteroidia</taxon>
        <taxon>Bacteroidales</taxon>
        <taxon>Bacteroidaceae</taxon>
        <taxon>Bacteroides</taxon>
    </lineage>
</organism>
<dbReference type="EMBL" id="WCLP01000036">
    <property type="protein sequence ID" value="KAB5280229.1"/>
    <property type="molecule type" value="Genomic_DNA"/>
</dbReference>
<dbReference type="Gene3D" id="3.40.50.1460">
    <property type="match status" value="1"/>
</dbReference>
<dbReference type="PROSITE" id="PS51257">
    <property type="entry name" value="PROKAR_LIPOPROTEIN"/>
    <property type="match status" value="1"/>
</dbReference>
<sequence>MKPLNHNILVLLCLILLAGCQESDEISDSRQWTEQTVAVVLPMNKGLDQHWKRTLGLLQKHLEQAFRNQTAGIRLNFEYYDENTEQLSNLANQLAKRPDIYAVIGGLYSSNATILATELAHYSKEFFTLATTEELVRAHANSGHLWAMTETDITQCEVLLSKVINYDGKSVALLVKENDSYGKTFIDWFAFQAKELGLENKGTFTYRSDNVAEVSQQAAGCGAEYVICTPSEIEEIAPMLRMFQQKARTGMEVPRPLFADTAYGADVIATVGPISEGMEGITFGASPESGFEVSYETYFGESTTLGEAQVYDAAMLLAYAAWYQVLHPDTTLQKALRTLVTGKDANMGSWMGEDIRLVIDALANGKQPSLEGASGSLDFDAKVFTNVLTTTYYNFKVYNGKYIILDYNTSDGSNRTDATLAGWNWKASQMQDFNDSESMTYPEYHSNWALLVATSTTWNNYRHQADILAIYQQLKASGYPDDHIILILEDDIAYSPSNPHPGIVQVTLGGKNLYENVEIDYKMSELQPHDFLRILSGQSSPQLPKVIESTQYDNVFIFWSGHGMPKYLCWNQTADALSGDDLRNTFSEMHQQKRYRKLLMMVETCFSGGVVEACEGIPGLLFFTAANGDETSKADIFNEELNVWMSNRFTSTCIEQLSAQPDISLRDLYYRLFINTVGSHVMVYNAPFYGNMYQQNMGEFIQFR</sequence>
<dbReference type="GO" id="GO:0005773">
    <property type="term" value="C:vacuole"/>
    <property type="evidence" value="ECO:0007669"/>
    <property type="project" value="GOC"/>
</dbReference>
<protein>
    <submittedName>
        <fullName evidence="4">ABC transporter substrate-binding protein</fullName>
    </submittedName>
</protein>